<proteinExistence type="inferred from homology"/>
<dbReference type="eggNOG" id="ENOG502T23Z">
    <property type="taxonomic scope" value="Eukaryota"/>
</dbReference>
<evidence type="ECO:0000313" key="5">
    <source>
        <dbReference type="EMBL" id="CCH43367.1"/>
    </source>
</evidence>
<comment type="similarity">
    <text evidence="2">Belongs to the NSA1 family.</text>
</comment>
<dbReference type="SUPFAM" id="SSF50978">
    <property type="entry name" value="WD40 repeat-like"/>
    <property type="match status" value="1"/>
</dbReference>
<dbReference type="EMBL" id="CAIF01000076">
    <property type="protein sequence ID" value="CCH43367.1"/>
    <property type="molecule type" value="Genomic_DNA"/>
</dbReference>
<comment type="subunit">
    <text evidence="3">Component of the pre-66S ribosomal particle.</text>
</comment>
<dbReference type="PANTHER" id="PTHR16038:SF4">
    <property type="entry name" value="WD REPEAT-CONTAINING PROTEIN 74"/>
    <property type="match status" value="1"/>
</dbReference>
<dbReference type="Proteomes" id="UP000009328">
    <property type="component" value="Unassembled WGS sequence"/>
</dbReference>
<evidence type="ECO:0000256" key="3">
    <source>
        <dbReference type="ARBA" id="ARBA00011187"/>
    </source>
</evidence>
<dbReference type="InParanoid" id="K0KME2"/>
<dbReference type="STRING" id="1206466.K0KME2"/>
<evidence type="ECO:0000313" key="6">
    <source>
        <dbReference type="Proteomes" id="UP000009328"/>
    </source>
</evidence>
<keyword evidence="6" id="KW-1185">Reference proteome</keyword>
<comment type="caution">
    <text evidence="5">The sequence shown here is derived from an EMBL/GenBank/DDBJ whole genome shotgun (WGS) entry which is preliminary data.</text>
</comment>
<organism evidence="5 6">
    <name type="scientific">Wickerhamomyces ciferrii (strain ATCC 14091 / BCRC 22168 / CBS 111 / JCM 3599 / NBRC 0793 / NRRL Y-1031 F-60-10)</name>
    <name type="common">Yeast</name>
    <name type="synonym">Pichia ciferrii</name>
    <dbReference type="NCBI Taxonomy" id="1206466"/>
    <lineage>
        <taxon>Eukaryota</taxon>
        <taxon>Fungi</taxon>
        <taxon>Dikarya</taxon>
        <taxon>Ascomycota</taxon>
        <taxon>Saccharomycotina</taxon>
        <taxon>Saccharomycetes</taxon>
        <taxon>Phaffomycetales</taxon>
        <taxon>Wickerhamomycetaceae</taxon>
        <taxon>Wickerhamomyces</taxon>
    </lineage>
</organism>
<name>K0KME2_WICCF</name>
<reference evidence="5 6" key="1">
    <citation type="journal article" date="2012" name="Eukaryot. Cell">
        <title>Draft genome sequence of Wickerhamomyces ciferrii NRRL Y-1031 F-60-10.</title>
        <authorList>
            <person name="Schneider J."/>
            <person name="Andrea H."/>
            <person name="Blom J."/>
            <person name="Jaenicke S."/>
            <person name="Ruckert C."/>
            <person name="Schorsch C."/>
            <person name="Szczepanowski R."/>
            <person name="Farwick M."/>
            <person name="Goesmann A."/>
            <person name="Puhler A."/>
            <person name="Schaffer S."/>
            <person name="Tauch A."/>
            <person name="Kohler T."/>
            <person name="Brinkrolf K."/>
        </authorList>
    </citation>
    <scope>NUCLEOTIDE SEQUENCE [LARGE SCALE GENOMIC DNA]</scope>
    <source>
        <strain evidence="6">ATCC 14091 / BCRC 22168 / CBS 111 / JCM 3599 / NBRC 0793 / NRRL Y-1031 F-60-10</strain>
    </source>
</reference>
<comment type="function">
    <text evidence="1">Involved in the biogenesis of the 60S ribosomal subunit.</text>
</comment>
<dbReference type="GO" id="GO:0030687">
    <property type="term" value="C:preribosome, large subunit precursor"/>
    <property type="evidence" value="ECO:0007669"/>
    <property type="project" value="TreeGrafter"/>
</dbReference>
<dbReference type="InterPro" id="IPR037379">
    <property type="entry name" value="WDR74/Nsa1"/>
</dbReference>
<evidence type="ECO:0000256" key="4">
    <source>
        <dbReference type="ARBA" id="ARBA00014234"/>
    </source>
</evidence>
<dbReference type="Gene3D" id="2.130.10.10">
    <property type="entry name" value="YVTN repeat-like/Quinoprotein amine dehydrogenase"/>
    <property type="match status" value="1"/>
</dbReference>
<protein>
    <recommendedName>
        <fullName evidence="4">Ribosome biogenesis protein NSA1</fullName>
    </recommendedName>
</protein>
<gene>
    <name evidence="5" type="ORF">BN7_2915</name>
</gene>
<dbReference type="InterPro" id="IPR036322">
    <property type="entry name" value="WD40_repeat_dom_sf"/>
</dbReference>
<dbReference type="GO" id="GO:0005730">
    <property type="term" value="C:nucleolus"/>
    <property type="evidence" value="ECO:0007669"/>
    <property type="project" value="InterPro"/>
</dbReference>
<evidence type="ECO:0000256" key="1">
    <source>
        <dbReference type="ARBA" id="ARBA00002889"/>
    </source>
</evidence>
<accession>K0KME2</accession>
<dbReference type="InterPro" id="IPR015943">
    <property type="entry name" value="WD40/YVTN_repeat-like_dom_sf"/>
</dbReference>
<dbReference type="GO" id="GO:0042273">
    <property type="term" value="P:ribosomal large subunit biogenesis"/>
    <property type="evidence" value="ECO:0007669"/>
    <property type="project" value="InterPro"/>
</dbReference>
<sequence>MRVLTSDLETGGIGVINILTNKIVFELSRQLRFKKTHSLESLGKKLYVQKFCYFERDGGHYLIAGRKGLTIQIFDVDDNFKLISTKQLMTNIDLGDFFVTMEVMNGEFRACTGLGYCYFLRLTALMSSCFNDFSMSFGLHGSVSFMKFLPQSQSSLVIIGGKDREIAIIDVDSHLTIWKSKTSKKIDKLYQQYMTKEPLWVQDVVITKETDSEVKFIAATRFGKLLFFNTQVSRFPIDEIEISENPIKHLRLLNDTLFIADSFDNVILFDYENQTIMNKFHMKTGALSSLDFIQMDQHQQEEELSRRSESRNQGFLVYSSSHADRCLRLYKIEDGYKSLVHGIRFSNGPSTEICVIEKNIIPDVLKESQSQIVNQNKRMRL</sequence>
<dbReference type="AlphaFoldDB" id="K0KME2"/>
<evidence type="ECO:0000256" key="2">
    <source>
        <dbReference type="ARBA" id="ARBA00007861"/>
    </source>
</evidence>
<dbReference type="HOGENOM" id="CLU_726049_0_0_1"/>
<dbReference type="PANTHER" id="PTHR16038">
    <property type="entry name" value="NOP SEVEN ASSOCIATED PROTEIN 1"/>
    <property type="match status" value="1"/>
</dbReference>